<accession>A0ABW3C676</accession>
<dbReference type="Proteomes" id="UP001597124">
    <property type="component" value="Unassembled WGS sequence"/>
</dbReference>
<dbReference type="PANTHER" id="PTHR43249:SF1">
    <property type="entry name" value="D-GLUCOSIDE 3-DEHYDROGENASE"/>
    <property type="match status" value="1"/>
</dbReference>
<dbReference type="RefSeq" id="WP_381493453.1">
    <property type="nucleotide sequence ID" value="NZ_JBHTIK010000014.1"/>
</dbReference>
<evidence type="ECO:0000313" key="3">
    <source>
        <dbReference type="EMBL" id="MFD0849981.1"/>
    </source>
</evidence>
<dbReference type="SUPFAM" id="SSF51735">
    <property type="entry name" value="NAD(P)-binding Rossmann-fold domains"/>
    <property type="match status" value="1"/>
</dbReference>
<evidence type="ECO:0000313" key="4">
    <source>
        <dbReference type="Proteomes" id="UP001597124"/>
    </source>
</evidence>
<dbReference type="Gene3D" id="3.30.360.10">
    <property type="entry name" value="Dihydrodipicolinate Reductase, domain 2"/>
    <property type="match status" value="1"/>
</dbReference>
<dbReference type="EMBL" id="JBHTIK010000014">
    <property type="protein sequence ID" value="MFD0849981.1"/>
    <property type="molecule type" value="Genomic_DNA"/>
</dbReference>
<sequence length="432" mass="48129">MSVMAESPSSPDHRSADKILRIGIVGLGQASGLVLNWERQDIRTLPIRFTAAADLRQEALAQFAKEYDAEVYSDVEALCRSPNVDAVYISSPHELHREHTIIAARNGKHVLCEKPLSLSAAEVDEMIAACDQHGVHLIAAHSHAMDAPIRAMREVIASGRLGPVRHINAINYNFFNAQPWPTRELQMWHGDLYNQGPHQMDIIRYLGGGMVKSVRAQTWWDHLRNVEGGYSAFIEFENGAVSTAVFDWRGYFDSTCYTWNASEGGWAQDPGSSGYVRDNMKRLLAEKSADAAEAELWKLKNDLRYGGVSDNEAFQRWGYAPVTPGFKPFDEPVQPFFGLIIVACDRGIIRQSLEGLYIHGDHGVEEVPVTGHSGRAAEFMQVYDAVFNDKPSFHDGRWGKGTVELCQAIEQSAAERRTIELKHQVPVGDEPA</sequence>
<dbReference type="Gene3D" id="3.40.50.720">
    <property type="entry name" value="NAD(P)-binding Rossmann-like Domain"/>
    <property type="match status" value="1"/>
</dbReference>
<organism evidence="3 4">
    <name type="scientific">Sphingosinicella xenopeptidilytica</name>
    <dbReference type="NCBI Taxonomy" id="364098"/>
    <lineage>
        <taxon>Bacteria</taxon>
        <taxon>Pseudomonadati</taxon>
        <taxon>Pseudomonadota</taxon>
        <taxon>Alphaproteobacteria</taxon>
        <taxon>Sphingomonadales</taxon>
        <taxon>Sphingosinicellaceae</taxon>
        <taxon>Sphingosinicella</taxon>
    </lineage>
</organism>
<keyword evidence="4" id="KW-1185">Reference proteome</keyword>
<dbReference type="InterPro" id="IPR036291">
    <property type="entry name" value="NAD(P)-bd_dom_sf"/>
</dbReference>
<dbReference type="Pfam" id="PF22725">
    <property type="entry name" value="GFO_IDH_MocA_C3"/>
    <property type="match status" value="1"/>
</dbReference>
<evidence type="ECO:0000259" key="1">
    <source>
        <dbReference type="Pfam" id="PF01408"/>
    </source>
</evidence>
<comment type="caution">
    <text evidence="3">The sequence shown here is derived from an EMBL/GenBank/DDBJ whole genome shotgun (WGS) entry which is preliminary data.</text>
</comment>
<evidence type="ECO:0000259" key="2">
    <source>
        <dbReference type="Pfam" id="PF22725"/>
    </source>
</evidence>
<dbReference type="Pfam" id="PF01408">
    <property type="entry name" value="GFO_IDH_MocA"/>
    <property type="match status" value="1"/>
</dbReference>
<gene>
    <name evidence="3" type="ORF">ACFQ00_16720</name>
</gene>
<reference evidence="4" key="1">
    <citation type="journal article" date="2019" name="Int. J. Syst. Evol. Microbiol.">
        <title>The Global Catalogue of Microorganisms (GCM) 10K type strain sequencing project: providing services to taxonomists for standard genome sequencing and annotation.</title>
        <authorList>
            <consortium name="The Broad Institute Genomics Platform"/>
            <consortium name="The Broad Institute Genome Sequencing Center for Infectious Disease"/>
            <person name="Wu L."/>
            <person name="Ma J."/>
        </authorList>
    </citation>
    <scope>NUCLEOTIDE SEQUENCE [LARGE SCALE GENOMIC DNA]</scope>
    <source>
        <strain evidence="4">CCUG 52537</strain>
    </source>
</reference>
<dbReference type="InterPro" id="IPR055170">
    <property type="entry name" value="GFO_IDH_MocA-like_dom"/>
</dbReference>
<feature type="domain" description="GFO/IDH/MocA-like oxidoreductase" evidence="2">
    <location>
        <begin position="149"/>
        <end position="252"/>
    </location>
</feature>
<proteinExistence type="predicted"/>
<dbReference type="InterPro" id="IPR052515">
    <property type="entry name" value="Gfo/Idh/MocA_Oxidoreductase"/>
</dbReference>
<dbReference type="InterPro" id="IPR000683">
    <property type="entry name" value="Gfo/Idh/MocA-like_OxRdtase_N"/>
</dbReference>
<protein>
    <submittedName>
        <fullName evidence="3">Gfo/Idh/MocA family protein</fullName>
    </submittedName>
</protein>
<feature type="domain" description="Gfo/Idh/MocA-like oxidoreductase N-terminal" evidence="1">
    <location>
        <begin position="20"/>
        <end position="140"/>
    </location>
</feature>
<dbReference type="SUPFAM" id="SSF55347">
    <property type="entry name" value="Glyceraldehyde-3-phosphate dehydrogenase-like, C-terminal domain"/>
    <property type="match status" value="1"/>
</dbReference>
<dbReference type="PANTHER" id="PTHR43249">
    <property type="entry name" value="UDP-N-ACETYL-2-AMINO-2-DEOXY-D-GLUCURONATE OXIDASE"/>
    <property type="match status" value="1"/>
</dbReference>
<name>A0ABW3C676_SPHXN</name>